<proteinExistence type="predicted"/>
<dbReference type="EMBL" id="JAPXGP010000008">
    <property type="protein sequence ID" value="MCZ6162444.1"/>
    <property type="molecule type" value="Genomic_DNA"/>
</dbReference>
<sequence length="77" mass="8622">MYELILTAYGLESLTNLEKVNLSSVVVGSGEIEPSLTTTALKEPKATVLINDIKKYPKTLLLYKLRQIWELKSAALR</sequence>
<name>A0A9Q4PW04_9BACT</name>
<evidence type="ECO:0000313" key="1">
    <source>
        <dbReference type="EMBL" id="MCZ6162444.1"/>
    </source>
</evidence>
<evidence type="ECO:0000313" key="2">
    <source>
        <dbReference type="Proteomes" id="UP001075461"/>
    </source>
</evidence>
<dbReference type="Proteomes" id="UP001075461">
    <property type="component" value="Unassembled WGS sequence"/>
</dbReference>
<gene>
    <name evidence="1" type="ORF">O6B92_08905</name>
</gene>
<reference evidence="1" key="1">
    <citation type="submission" date="2022-12" db="EMBL/GenBank/DDBJ databases">
        <title>Species Delineation and Comparative Genomics within the Campylobacter ureolyticus Complex.</title>
        <authorList>
            <person name="Maki J."/>
            <person name="Howard M."/>
            <person name="Connelly S."/>
            <person name="Hardy D.J."/>
            <person name="Cameron A."/>
        </authorList>
    </citation>
    <scope>NUCLEOTIDE SEQUENCE</scope>
    <source>
        <strain evidence="1">URMC_786</strain>
    </source>
</reference>
<organism evidence="1 2">
    <name type="scientific">Campylobacter ureolyticus</name>
    <dbReference type="NCBI Taxonomy" id="827"/>
    <lineage>
        <taxon>Bacteria</taxon>
        <taxon>Pseudomonadati</taxon>
        <taxon>Campylobacterota</taxon>
        <taxon>Epsilonproteobacteria</taxon>
        <taxon>Campylobacterales</taxon>
        <taxon>Campylobacteraceae</taxon>
        <taxon>Campylobacter</taxon>
    </lineage>
</organism>
<accession>A0A9Q4PW04</accession>
<protein>
    <submittedName>
        <fullName evidence="1">Uncharacterized protein</fullName>
    </submittedName>
</protein>
<dbReference type="AlphaFoldDB" id="A0A9Q4PW04"/>
<comment type="caution">
    <text evidence="1">The sequence shown here is derived from an EMBL/GenBank/DDBJ whole genome shotgun (WGS) entry which is preliminary data.</text>
</comment>
<dbReference type="RefSeq" id="WP_269480676.1">
    <property type="nucleotide sequence ID" value="NZ_JAPXGH010000011.1"/>
</dbReference>